<sequence>MLANGAKLGFKEKDGSTFTDLPGLKEIPEIGVEPEKVDNTCLTDAHKVYEMGIGDLPEMTYKFVYNNTKPDSPYRVMRKAQETHEVLTFQDKAIDGTTIEYDAQVTVKRTGGGVNGAIEFDLTMIVQSDLKYTDPGVTPGA</sequence>
<name>A0A4P6M623_9FIRM</name>
<reference evidence="1 2" key="1">
    <citation type="submission" date="2019-01" db="EMBL/GenBank/DDBJ databases">
        <title>PMF-metabolizing Aryl O-demethylase.</title>
        <authorList>
            <person name="Kim M."/>
        </authorList>
    </citation>
    <scope>NUCLEOTIDE SEQUENCE [LARGE SCALE GENOMIC DNA]</scope>
    <source>
        <strain evidence="1 2">PMF1</strain>
    </source>
</reference>
<gene>
    <name evidence="1" type="ORF">PMF13cell1_05643</name>
</gene>
<organism evidence="1 2">
    <name type="scientific">Blautia producta</name>
    <dbReference type="NCBI Taxonomy" id="33035"/>
    <lineage>
        <taxon>Bacteria</taxon>
        <taxon>Bacillati</taxon>
        <taxon>Bacillota</taxon>
        <taxon>Clostridia</taxon>
        <taxon>Lachnospirales</taxon>
        <taxon>Lachnospiraceae</taxon>
        <taxon>Blautia</taxon>
    </lineage>
</organism>
<accession>A0A4P6M623</accession>
<evidence type="ECO:0000313" key="2">
    <source>
        <dbReference type="Proteomes" id="UP000289794"/>
    </source>
</evidence>
<dbReference type="Proteomes" id="UP000289794">
    <property type="component" value="Chromosome"/>
</dbReference>
<dbReference type="AlphaFoldDB" id="A0A4P6M623"/>
<proteinExistence type="predicted"/>
<dbReference type="RefSeq" id="WP_130182919.1">
    <property type="nucleotide sequence ID" value="NZ_CP035945.1"/>
</dbReference>
<dbReference type="Gene3D" id="4.10.410.40">
    <property type="match status" value="1"/>
</dbReference>
<dbReference type="EMBL" id="CP035945">
    <property type="protein sequence ID" value="QBF00047.1"/>
    <property type="molecule type" value="Genomic_DNA"/>
</dbReference>
<evidence type="ECO:0000313" key="1">
    <source>
        <dbReference type="EMBL" id="QBF00047.1"/>
    </source>
</evidence>
<evidence type="ECO:0008006" key="3">
    <source>
        <dbReference type="Google" id="ProtNLM"/>
    </source>
</evidence>
<protein>
    <recommendedName>
        <fullName evidence="3">Phage tail protein</fullName>
    </recommendedName>
</protein>
<dbReference type="KEGG" id="bpro:PMF13cell1_05643"/>